<name>A0A1H1PAJ4_9ACTN</name>
<keyword evidence="3" id="KW-1185">Reference proteome</keyword>
<dbReference type="AlphaFoldDB" id="A0A1H1PAJ4"/>
<feature type="domain" description="SAV-6107-like HEPN" evidence="1">
    <location>
        <begin position="37"/>
        <end position="133"/>
    </location>
</feature>
<evidence type="ECO:0000259" key="1">
    <source>
        <dbReference type="Pfam" id="PF18726"/>
    </source>
</evidence>
<proteinExistence type="predicted"/>
<dbReference type="InterPro" id="IPR040891">
    <property type="entry name" value="HEPN_SAV_6107"/>
</dbReference>
<organism evidence="2 3">
    <name type="scientific">Friedmanniella luteola</name>
    <dbReference type="NCBI Taxonomy" id="546871"/>
    <lineage>
        <taxon>Bacteria</taxon>
        <taxon>Bacillati</taxon>
        <taxon>Actinomycetota</taxon>
        <taxon>Actinomycetes</taxon>
        <taxon>Propionibacteriales</taxon>
        <taxon>Nocardioidaceae</taxon>
        <taxon>Friedmanniella</taxon>
    </lineage>
</organism>
<protein>
    <recommendedName>
        <fullName evidence="1">SAV-6107-like HEPN domain-containing protein</fullName>
    </recommendedName>
</protein>
<dbReference type="EMBL" id="LT629749">
    <property type="protein sequence ID" value="SDS08100.1"/>
    <property type="molecule type" value="Genomic_DNA"/>
</dbReference>
<evidence type="ECO:0000313" key="3">
    <source>
        <dbReference type="Proteomes" id="UP000199092"/>
    </source>
</evidence>
<accession>A0A1H1PAJ4</accession>
<gene>
    <name evidence="2" type="ORF">SAMN04488543_1031</name>
</gene>
<dbReference type="Proteomes" id="UP000199092">
    <property type="component" value="Chromosome I"/>
</dbReference>
<sequence>MSVVAPVRLAERQASRAQGRRAVATDLARARAALDEAAAAASPAERYLATHAAALRVAAVVLAVRARPAPGARPRNAWWLLAEVAPELGEWAAFYAATGSRRDALLAGSTGAVSTREADDLLRDTEGFLALVQHAVAPPGPAAARPGAESS</sequence>
<dbReference type="RefSeq" id="WP_231930345.1">
    <property type="nucleotide sequence ID" value="NZ_LT629749.1"/>
</dbReference>
<dbReference type="Pfam" id="PF18726">
    <property type="entry name" value="HEPN_SAV_6107"/>
    <property type="match status" value="1"/>
</dbReference>
<reference evidence="2 3" key="1">
    <citation type="submission" date="2016-10" db="EMBL/GenBank/DDBJ databases">
        <authorList>
            <person name="de Groot N.N."/>
        </authorList>
    </citation>
    <scope>NUCLEOTIDE SEQUENCE [LARGE SCALE GENOMIC DNA]</scope>
    <source>
        <strain evidence="2 3">DSM 21741</strain>
    </source>
</reference>
<dbReference type="STRING" id="546871.SAMN04488543_1031"/>
<evidence type="ECO:0000313" key="2">
    <source>
        <dbReference type="EMBL" id="SDS08100.1"/>
    </source>
</evidence>